<protein>
    <submittedName>
        <fullName evidence="1">Uncharacterized protein</fullName>
    </submittedName>
</protein>
<organism evidence="1 2">
    <name type="scientific">Suillus fuscotomentosus</name>
    <dbReference type="NCBI Taxonomy" id="1912939"/>
    <lineage>
        <taxon>Eukaryota</taxon>
        <taxon>Fungi</taxon>
        <taxon>Dikarya</taxon>
        <taxon>Basidiomycota</taxon>
        <taxon>Agaricomycotina</taxon>
        <taxon>Agaricomycetes</taxon>
        <taxon>Agaricomycetidae</taxon>
        <taxon>Boletales</taxon>
        <taxon>Suillineae</taxon>
        <taxon>Suillaceae</taxon>
        <taxon>Suillus</taxon>
    </lineage>
</organism>
<proteinExistence type="predicted"/>
<keyword evidence="2" id="KW-1185">Reference proteome</keyword>
<reference evidence="1" key="1">
    <citation type="journal article" date="2020" name="New Phytol.">
        <title>Comparative genomics reveals dynamic genome evolution in host specialist ectomycorrhizal fungi.</title>
        <authorList>
            <person name="Lofgren L.A."/>
            <person name="Nguyen N.H."/>
            <person name="Vilgalys R."/>
            <person name="Ruytinx J."/>
            <person name="Liao H.L."/>
            <person name="Branco S."/>
            <person name="Kuo A."/>
            <person name="LaButti K."/>
            <person name="Lipzen A."/>
            <person name="Andreopoulos W."/>
            <person name="Pangilinan J."/>
            <person name="Riley R."/>
            <person name="Hundley H."/>
            <person name="Na H."/>
            <person name="Barry K."/>
            <person name="Grigoriev I.V."/>
            <person name="Stajich J.E."/>
            <person name="Kennedy P.G."/>
        </authorList>
    </citation>
    <scope>NUCLEOTIDE SEQUENCE</scope>
    <source>
        <strain evidence="1">FC203</strain>
    </source>
</reference>
<feature type="non-terminal residue" evidence="1">
    <location>
        <position position="1"/>
    </location>
</feature>
<dbReference type="AlphaFoldDB" id="A0AAD4EH92"/>
<accession>A0AAD4EH92</accession>
<comment type="caution">
    <text evidence="1">The sequence shown here is derived from an EMBL/GenBank/DDBJ whole genome shotgun (WGS) entry which is preliminary data.</text>
</comment>
<dbReference type="Gene3D" id="3.60.130.30">
    <property type="match status" value="1"/>
</dbReference>
<dbReference type="GeneID" id="64668854"/>
<sequence length="241" mass="27001">ILWYIPDALAAWAQNDMFKATTAMGDLLKKSIVHQSGSGWRTHELNFRPVDTKGLSPGCINIAPCWFQQGHEVSSELLLSATLKGECSLEMIMDMQRPALLASVALRVMHPQLYWASLRMHVELGRWSPQQGLHDMHRLLKHWASVSTGAAVMCNRDSPCHRDPKCLPEAFDILTCIGSYRHAIMCLTNLGIDLVYNPGVMVSYSGRLVRHGIHVNEGDQIVWAWFCAQLRPHSSSGLCQI</sequence>
<dbReference type="Proteomes" id="UP001195769">
    <property type="component" value="Unassembled WGS sequence"/>
</dbReference>
<evidence type="ECO:0000313" key="1">
    <source>
        <dbReference type="EMBL" id="KAG1904984.1"/>
    </source>
</evidence>
<gene>
    <name evidence="1" type="ORF">F5891DRAFT_944498</name>
</gene>
<dbReference type="EMBL" id="JABBWK010000008">
    <property type="protein sequence ID" value="KAG1904984.1"/>
    <property type="molecule type" value="Genomic_DNA"/>
</dbReference>
<evidence type="ECO:0000313" key="2">
    <source>
        <dbReference type="Proteomes" id="UP001195769"/>
    </source>
</evidence>
<name>A0AAD4EH92_9AGAM</name>
<dbReference type="RefSeq" id="XP_041230559.1">
    <property type="nucleotide sequence ID" value="XM_041374556.1"/>
</dbReference>